<reference evidence="1" key="2">
    <citation type="submission" date="2022-01" db="EMBL/GenBank/DDBJ databases">
        <authorList>
            <person name="Zhou L.Y."/>
        </authorList>
    </citation>
    <scope>NUCLEOTIDE SEQUENCE</scope>
    <source>
        <strain evidence="1">TLK-CK17</strain>
    </source>
</reference>
<gene>
    <name evidence="1" type="ORF">L3V18_07640</name>
</gene>
<sequence length="189" mass="21061">MNDKPRPEYRENLNPQQAYRLTMRIDDAPGPFQVMVSAVQYDVVNRECLPPPKDNPGGRSSPVPTHDIPFELTQVSDGVYTGVVYADGMVDEDYHGRGVCHWELIQAQVQLKATGAEGETKFIPSLSRDELLAGSPTVLYFIKKGYPRHPESTLDKPFTFGQADRSRMASYLKDGDLFTITLVAEEAAP</sequence>
<protein>
    <submittedName>
        <fullName evidence="1">Uncharacterized protein</fullName>
    </submittedName>
</protein>
<organism evidence="1 2">
    <name type="scientific">Marilutibacter chinensis</name>
    <dbReference type="NCBI Taxonomy" id="2912247"/>
    <lineage>
        <taxon>Bacteria</taxon>
        <taxon>Pseudomonadati</taxon>
        <taxon>Pseudomonadota</taxon>
        <taxon>Gammaproteobacteria</taxon>
        <taxon>Lysobacterales</taxon>
        <taxon>Lysobacteraceae</taxon>
        <taxon>Marilutibacter</taxon>
    </lineage>
</organism>
<keyword evidence="2" id="KW-1185">Reference proteome</keyword>
<accession>A0ABS9HU13</accession>
<proteinExistence type="predicted"/>
<evidence type="ECO:0000313" key="1">
    <source>
        <dbReference type="EMBL" id="MCF7221660.1"/>
    </source>
</evidence>
<dbReference type="EMBL" id="JAKJPO010000003">
    <property type="protein sequence ID" value="MCF7221660.1"/>
    <property type="molecule type" value="Genomic_DNA"/>
</dbReference>
<comment type="caution">
    <text evidence="1">The sequence shown here is derived from an EMBL/GenBank/DDBJ whole genome shotgun (WGS) entry which is preliminary data.</text>
</comment>
<dbReference type="Proteomes" id="UP001430796">
    <property type="component" value="Unassembled WGS sequence"/>
</dbReference>
<dbReference type="RefSeq" id="WP_237054077.1">
    <property type="nucleotide sequence ID" value="NZ_JAKJPO010000003.1"/>
</dbReference>
<evidence type="ECO:0000313" key="2">
    <source>
        <dbReference type="Proteomes" id="UP001430796"/>
    </source>
</evidence>
<name>A0ABS9HU13_9GAMM</name>
<reference evidence="1" key="1">
    <citation type="submission" date="2022-01" db="EMBL/GenBank/DDBJ databases">
        <title>Lysobacter chinensis sp. nov., a bacterium isolated from cow dung compost.</title>
        <authorList>
            <person name="Liu Y."/>
        </authorList>
    </citation>
    <scope>NUCLEOTIDE SEQUENCE</scope>
    <source>
        <strain evidence="1">TLK-CK17</strain>
    </source>
</reference>